<dbReference type="AlphaFoldDB" id="A0A0P0XC14"/>
<evidence type="ECO:0000313" key="3">
    <source>
        <dbReference type="Proteomes" id="UP000059680"/>
    </source>
</evidence>
<sequence length="98" mass="10133">MPPPPPVPPPTSRPPTPPMPPSPTPPTALAAGSDLQEAGDAQIPPPPSPPTGHLAAVECLFEILRRLPGGCERGASTCVSHSWFVMEDDELSASVPLL</sequence>
<reference evidence="2 3" key="3">
    <citation type="journal article" date="2013" name="Rice">
        <title>Improvement of the Oryza sativa Nipponbare reference genome using next generation sequence and optical map data.</title>
        <authorList>
            <person name="Kawahara Y."/>
            <person name="de la Bastide M."/>
            <person name="Hamilton J.P."/>
            <person name="Kanamori H."/>
            <person name="McCombie W.R."/>
            <person name="Ouyang S."/>
            <person name="Schwartz D.C."/>
            <person name="Tanaka T."/>
            <person name="Wu J."/>
            <person name="Zhou S."/>
            <person name="Childs K.L."/>
            <person name="Davidson R.M."/>
            <person name="Lin H."/>
            <person name="Quesada-Ocampo L."/>
            <person name="Vaillancourt B."/>
            <person name="Sakai H."/>
            <person name="Lee S.S."/>
            <person name="Kim J."/>
            <person name="Numa H."/>
            <person name="Itoh T."/>
            <person name="Buell C.R."/>
            <person name="Matsumoto T."/>
        </authorList>
    </citation>
    <scope>NUCLEOTIDE SEQUENCE [LARGE SCALE GENOMIC DNA]</scope>
    <source>
        <strain evidence="3">cv. Nipponbare</strain>
    </source>
</reference>
<protein>
    <submittedName>
        <fullName evidence="2">Os08g0168150 protein</fullName>
    </submittedName>
</protein>
<feature type="compositionally biased region" description="Pro residues" evidence="1">
    <location>
        <begin position="1"/>
        <end position="26"/>
    </location>
</feature>
<accession>A0A0P0XC14</accession>
<gene>
    <name evidence="2" type="ordered locus">Os08g0168150</name>
    <name evidence="2" type="ORF">OSNPB_080168150</name>
</gene>
<feature type="region of interest" description="Disordered" evidence="1">
    <location>
        <begin position="1"/>
        <end position="52"/>
    </location>
</feature>
<keyword evidence="3" id="KW-1185">Reference proteome</keyword>
<reference evidence="2 3" key="2">
    <citation type="journal article" date="2013" name="Plant Cell Physiol.">
        <title>Rice Annotation Project Database (RAP-DB): an integrative and interactive database for rice genomics.</title>
        <authorList>
            <person name="Sakai H."/>
            <person name="Lee S.S."/>
            <person name="Tanaka T."/>
            <person name="Numa H."/>
            <person name="Kim J."/>
            <person name="Kawahara Y."/>
            <person name="Wakimoto H."/>
            <person name="Yang C.C."/>
            <person name="Iwamoto M."/>
            <person name="Abe T."/>
            <person name="Yamada Y."/>
            <person name="Muto A."/>
            <person name="Inokuchi H."/>
            <person name="Ikemura T."/>
            <person name="Matsumoto T."/>
            <person name="Sasaki T."/>
            <person name="Itoh T."/>
        </authorList>
    </citation>
    <scope>NUCLEOTIDE SEQUENCE [LARGE SCALE GENOMIC DNA]</scope>
    <source>
        <strain evidence="3">cv. Nipponbare</strain>
    </source>
</reference>
<evidence type="ECO:0000256" key="1">
    <source>
        <dbReference type="SAM" id="MobiDB-lite"/>
    </source>
</evidence>
<reference evidence="3" key="1">
    <citation type="journal article" date="2005" name="Nature">
        <title>The map-based sequence of the rice genome.</title>
        <authorList>
            <consortium name="International rice genome sequencing project (IRGSP)"/>
            <person name="Matsumoto T."/>
            <person name="Wu J."/>
            <person name="Kanamori H."/>
            <person name="Katayose Y."/>
            <person name="Fujisawa M."/>
            <person name="Namiki N."/>
            <person name="Mizuno H."/>
            <person name="Yamamoto K."/>
            <person name="Antonio B.A."/>
            <person name="Baba T."/>
            <person name="Sakata K."/>
            <person name="Nagamura Y."/>
            <person name="Aoki H."/>
            <person name="Arikawa K."/>
            <person name="Arita K."/>
            <person name="Bito T."/>
            <person name="Chiden Y."/>
            <person name="Fujitsuka N."/>
            <person name="Fukunaka R."/>
            <person name="Hamada M."/>
            <person name="Harada C."/>
            <person name="Hayashi A."/>
            <person name="Hijishita S."/>
            <person name="Honda M."/>
            <person name="Hosokawa S."/>
            <person name="Ichikawa Y."/>
            <person name="Idonuma A."/>
            <person name="Iijima M."/>
            <person name="Ikeda M."/>
            <person name="Ikeno M."/>
            <person name="Ito K."/>
            <person name="Ito S."/>
            <person name="Ito T."/>
            <person name="Ito Y."/>
            <person name="Ito Y."/>
            <person name="Iwabuchi A."/>
            <person name="Kamiya K."/>
            <person name="Karasawa W."/>
            <person name="Kurita K."/>
            <person name="Katagiri S."/>
            <person name="Kikuta A."/>
            <person name="Kobayashi H."/>
            <person name="Kobayashi N."/>
            <person name="Machita K."/>
            <person name="Maehara T."/>
            <person name="Masukawa M."/>
            <person name="Mizubayashi T."/>
            <person name="Mukai Y."/>
            <person name="Nagasaki H."/>
            <person name="Nagata Y."/>
            <person name="Naito S."/>
            <person name="Nakashima M."/>
            <person name="Nakama Y."/>
            <person name="Nakamichi Y."/>
            <person name="Nakamura M."/>
            <person name="Meguro A."/>
            <person name="Negishi M."/>
            <person name="Ohta I."/>
            <person name="Ohta T."/>
            <person name="Okamoto M."/>
            <person name="Ono N."/>
            <person name="Saji S."/>
            <person name="Sakaguchi M."/>
            <person name="Sakai K."/>
            <person name="Shibata M."/>
            <person name="Shimokawa T."/>
            <person name="Song J."/>
            <person name="Takazaki Y."/>
            <person name="Terasawa K."/>
            <person name="Tsugane M."/>
            <person name="Tsuji K."/>
            <person name="Ueda S."/>
            <person name="Waki K."/>
            <person name="Yamagata H."/>
            <person name="Yamamoto M."/>
            <person name="Yamamoto S."/>
            <person name="Yamane H."/>
            <person name="Yoshiki S."/>
            <person name="Yoshihara R."/>
            <person name="Yukawa K."/>
            <person name="Zhong H."/>
            <person name="Yano M."/>
            <person name="Yuan Q."/>
            <person name="Ouyang S."/>
            <person name="Liu J."/>
            <person name="Jones K.M."/>
            <person name="Gansberger K."/>
            <person name="Moffat K."/>
            <person name="Hill J."/>
            <person name="Bera J."/>
            <person name="Fadrosh D."/>
            <person name="Jin S."/>
            <person name="Johri S."/>
            <person name="Kim M."/>
            <person name="Overton L."/>
            <person name="Reardon M."/>
            <person name="Tsitrin T."/>
            <person name="Vuong H."/>
            <person name="Weaver B."/>
            <person name="Ciecko A."/>
            <person name="Tallon L."/>
            <person name="Jackson J."/>
            <person name="Pai G."/>
            <person name="Aken S.V."/>
            <person name="Utterback T."/>
            <person name="Reidmuller S."/>
            <person name="Feldblyum T."/>
            <person name="Hsiao J."/>
            <person name="Zismann V."/>
            <person name="Iobst S."/>
            <person name="de Vazeille A.R."/>
            <person name="Buell C.R."/>
            <person name="Ying K."/>
            <person name="Li Y."/>
            <person name="Lu T."/>
            <person name="Huang Y."/>
            <person name="Zhao Q."/>
            <person name="Feng Q."/>
            <person name="Zhang L."/>
            <person name="Zhu J."/>
            <person name="Weng Q."/>
            <person name="Mu J."/>
            <person name="Lu Y."/>
            <person name="Fan D."/>
            <person name="Liu Y."/>
            <person name="Guan J."/>
            <person name="Zhang Y."/>
            <person name="Yu S."/>
            <person name="Liu X."/>
            <person name="Zhang Y."/>
            <person name="Hong G."/>
            <person name="Han B."/>
            <person name="Choisne N."/>
            <person name="Demange N."/>
            <person name="Orjeda G."/>
            <person name="Samain S."/>
            <person name="Cattolico L."/>
            <person name="Pelletier E."/>
            <person name="Couloux A."/>
            <person name="Segurens B."/>
            <person name="Wincker P."/>
            <person name="D'Hont A."/>
            <person name="Scarpelli C."/>
            <person name="Weissenbach J."/>
            <person name="Salanoubat M."/>
            <person name="Quetier F."/>
            <person name="Yu Y."/>
            <person name="Kim H.R."/>
            <person name="Rambo T."/>
            <person name="Currie J."/>
            <person name="Collura K."/>
            <person name="Luo M."/>
            <person name="Yang T."/>
            <person name="Ammiraju J.S.S."/>
            <person name="Engler F."/>
            <person name="Soderlund C."/>
            <person name="Wing R.A."/>
            <person name="Palmer L.E."/>
            <person name="de la Bastide M."/>
            <person name="Spiegel L."/>
            <person name="Nascimento L."/>
            <person name="Zutavern T."/>
            <person name="O'Shaughnessy A."/>
            <person name="Dike S."/>
            <person name="Dedhia N."/>
            <person name="Preston R."/>
            <person name="Balija V."/>
            <person name="McCombie W.R."/>
            <person name="Chow T."/>
            <person name="Chen H."/>
            <person name="Chung M."/>
            <person name="Chen C."/>
            <person name="Shaw J."/>
            <person name="Wu H."/>
            <person name="Hsiao K."/>
            <person name="Chao Y."/>
            <person name="Chu M."/>
            <person name="Cheng C."/>
            <person name="Hour A."/>
            <person name="Lee P."/>
            <person name="Lin S."/>
            <person name="Lin Y."/>
            <person name="Liou J."/>
            <person name="Liu S."/>
            <person name="Hsing Y."/>
            <person name="Raghuvanshi S."/>
            <person name="Mohanty A."/>
            <person name="Bharti A.K."/>
            <person name="Gaur A."/>
            <person name="Gupta V."/>
            <person name="Kumar D."/>
            <person name="Ravi V."/>
            <person name="Vij S."/>
            <person name="Kapur A."/>
            <person name="Khurana P."/>
            <person name="Khurana P."/>
            <person name="Khurana J.P."/>
            <person name="Tyagi A.K."/>
            <person name="Gaikwad K."/>
            <person name="Singh A."/>
            <person name="Dalal V."/>
            <person name="Srivastava S."/>
            <person name="Dixit A."/>
            <person name="Pal A.K."/>
            <person name="Ghazi I.A."/>
            <person name="Yadav M."/>
            <person name="Pandit A."/>
            <person name="Bhargava A."/>
            <person name="Sureshbabu K."/>
            <person name="Batra K."/>
            <person name="Sharma T.R."/>
            <person name="Mohapatra T."/>
            <person name="Singh N.K."/>
            <person name="Messing J."/>
            <person name="Nelson A.B."/>
            <person name="Fuks G."/>
            <person name="Kavchok S."/>
            <person name="Keizer G."/>
            <person name="Linton E."/>
            <person name="Llaca V."/>
            <person name="Song R."/>
            <person name="Tanyolac B."/>
            <person name="Young S."/>
            <person name="Ho-Il K."/>
            <person name="Hahn J.H."/>
            <person name="Sangsakoo G."/>
            <person name="Vanavichit A."/>
            <person name="de Mattos Luiz.A.T."/>
            <person name="Zimmer P.D."/>
            <person name="Malone G."/>
            <person name="Dellagostin O."/>
            <person name="de Oliveira A.C."/>
            <person name="Bevan M."/>
            <person name="Bancroft I."/>
            <person name="Minx P."/>
            <person name="Cordum H."/>
            <person name="Wilson R."/>
            <person name="Cheng Z."/>
            <person name="Jin W."/>
            <person name="Jiang J."/>
            <person name="Leong S.A."/>
            <person name="Iwama H."/>
            <person name="Gojobori T."/>
            <person name="Itoh T."/>
            <person name="Niimura Y."/>
            <person name="Fujii Y."/>
            <person name="Habara T."/>
            <person name="Sakai H."/>
            <person name="Sato Y."/>
            <person name="Wilson G."/>
            <person name="Kumar K."/>
            <person name="McCouch S."/>
            <person name="Juretic N."/>
            <person name="Hoen D."/>
            <person name="Wright S."/>
            <person name="Bruskiewich R."/>
            <person name="Bureau T."/>
            <person name="Miyao A."/>
            <person name="Hirochika H."/>
            <person name="Nishikawa T."/>
            <person name="Kadowaki K."/>
            <person name="Sugiura M."/>
            <person name="Burr B."/>
            <person name="Sasaki T."/>
        </authorList>
    </citation>
    <scope>NUCLEOTIDE SEQUENCE [LARGE SCALE GENOMIC DNA]</scope>
    <source>
        <strain evidence="3">cv. Nipponbare</strain>
    </source>
</reference>
<organism evidence="2 3">
    <name type="scientific">Oryza sativa subsp. japonica</name>
    <name type="common">Rice</name>
    <dbReference type="NCBI Taxonomy" id="39947"/>
    <lineage>
        <taxon>Eukaryota</taxon>
        <taxon>Viridiplantae</taxon>
        <taxon>Streptophyta</taxon>
        <taxon>Embryophyta</taxon>
        <taxon>Tracheophyta</taxon>
        <taxon>Spermatophyta</taxon>
        <taxon>Magnoliopsida</taxon>
        <taxon>Liliopsida</taxon>
        <taxon>Poales</taxon>
        <taxon>Poaceae</taxon>
        <taxon>BOP clade</taxon>
        <taxon>Oryzoideae</taxon>
        <taxon>Oryzeae</taxon>
        <taxon>Oryzinae</taxon>
        <taxon>Oryza</taxon>
        <taxon>Oryza sativa</taxon>
    </lineage>
</organism>
<evidence type="ECO:0000313" key="2">
    <source>
        <dbReference type="EMBL" id="BAT03999.1"/>
    </source>
</evidence>
<dbReference type="EMBL" id="AP014964">
    <property type="protein sequence ID" value="BAT03999.1"/>
    <property type="molecule type" value="Genomic_DNA"/>
</dbReference>
<dbReference type="Proteomes" id="UP000059680">
    <property type="component" value="Chromosome 8"/>
</dbReference>
<dbReference type="InParanoid" id="A0A0P0XC14"/>
<dbReference type="PaxDb" id="39947-A0A0P0XC14"/>
<name>A0A0P0XC14_ORYSJ</name>
<proteinExistence type="predicted"/>